<name>A0A098M5M0_9BACL</name>
<dbReference type="PANTHER" id="PTHR31302:SF32">
    <property type="entry name" value="PHOSPHOESTERASE"/>
    <property type="match status" value="1"/>
</dbReference>
<dbReference type="InterPro" id="IPR029052">
    <property type="entry name" value="Metallo-depent_PP-like"/>
</dbReference>
<dbReference type="Proteomes" id="UP000029734">
    <property type="component" value="Unassembled WGS sequence"/>
</dbReference>
<dbReference type="InterPro" id="IPR004843">
    <property type="entry name" value="Calcineurin-like_PHP"/>
</dbReference>
<keyword evidence="3" id="KW-1185">Reference proteome</keyword>
<dbReference type="SUPFAM" id="SSF56300">
    <property type="entry name" value="Metallo-dependent phosphatases"/>
    <property type="match status" value="1"/>
</dbReference>
<dbReference type="eggNOG" id="COG1408">
    <property type="taxonomic scope" value="Bacteria"/>
</dbReference>
<dbReference type="PANTHER" id="PTHR31302">
    <property type="entry name" value="TRANSMEMBRANE PROTEIN WITH METALLOPHOSPHOESTERASE DOMAIN-RELATED"/>
    <property type="match status" value="1"/>
</dbReference>
<evidence type="ECO:0000313" key="2">
    <source>
        <dbReference type="EMBL" id="KGE17849.1"/>
    </source>
</evidence>
<protein>
    <recommendedName>
        <fullName evidence="1">Calcineurin-like phosphoesterase domain-containing protein</fullName>
    </recommendedName>
</protein>
<dbReference type="GO" id="GO:0009245">
    <property type="term" value="P:lipid A biosynthetic process"/>
    <property type="evidence" value="ECO:0007669"/>
    <property type="project" value="TreeGrafter"/>
</dbReference>
<dbReference type="InterPro" id="IPR051158">
    <property type="entry name" value="Metallophosphoesterase_sf"/>
</dbReference>
<feature type="domain" description="Calcineurin-like phosphoesterase" evidence="1">
    <location>
        <begin position="45"/>
        <end position="204"/>
    </location>
</feature>
<dbReference type="STRING" id="268407.PWYN_25170"/>
<gene>
    <name evidence="2" type="ORF">PWYN_25170</name>
</gene>
<evidence type="ECO:0000259" key="1">
    <source>
        <dbReference type="Pfam" id="PF00149"/>
    </source>
</evidence>
<accession>A0A098M5M0</accession>
<organism evidence="2 3">
    <name type="scientific">Paenibacillus wynnii</name>
    <dbReference type="NCBI Taxonomy" id="268407"/>
    <lineage>
        <taxon>Bacteria</taxon>
        <taxon>Bacillati</taxon>
        <taxon>Bacillota</taxon>
        <taxon>Bacilli</taxon>
        <taxon>Bacillales</taxon>
        <taxon>Paenibacillaceae</taxon>
        <taxon>Paenibacillus</taxon>
    </lineage>
</organism>
<dbReference type="AlphaFoldDB" id="A0A098M5M0"/>
<dbReference type="GO" id="GO:0008758">
    <property type="term" value="F:UDP-2,3-diacylglucosamine hydrolase activity"/>
    <property type="evidence" value="ECO:0007669"/>
    <property type="project" value="TreeGrafter"/>
</dbReference>
<comment type="caution">
    <text evidence="2">The sequence shown here is derived from an EMBL/GenBank/DDBJ whole genome shotgun (WGS) entry which is preliminary data.</text>
</comment>
<dbReference type="Pfam" id="PF00149">
    <property type="entry name" value="Metallophos"/>
    <property type="match status" value="1"/>
</dbReference>
<dbReference type="GO" id="GO:0016020">
    <property type="term" value="C:membrane"/>
    <property type="evidence" value="ECO:0007669"/>
    <property type="project" value="GOC"/>
</dbReference>
<evidence type="ECO:0000313" key="3">
    <source>
        <dbReference type="Proteomes" id="UP000029734"/>
    </source>
</evidence>
<dbReference type="RefSeq" id="WP_036659148.1">
    <property type="nucleotide sequence ID" value="NZ_JQCR01000003.1"/>
</dbReference>
<proteinExistence type="predicted"/>
<dbReference type="Gene3D" id="3.60.21.10">
    <property type="match status" value="1"/>
</dbReference>
<reference evidence="2 3" key="2">
    <citation type="submission" date="2014-10" db="EMBL/GenBank/DDBJ databases">
        <title>Comparative genomics of the Paenibacillus odorifer group.</title>
        <authorList>
            <person name="Tsai Y.-C."/>
            <person name="Martin N."/>
            <person name="Korlach J."/>
            <person name="Wiedmann M."/>
        </authorList>
    </citation>
    <scope>NUCLEOTIDE SEQUENCE [LARGE SCALE GENOMIC DNA]</scope>
    <source>
        <strain evidence="2 3">DSM 18334</strain>
    </source>
</reference>
<sequence>MYVLLAGLIVLFTGILGYMIAQAFGKSIIAEEIVLDSLPLSFDGFRILFITDIHRRRLPSAQLSRLKNRVDAVFLGGDLTEKNSPLVRLAHNMKLLVSIAPVYAVHGNHDYRANTPIVDNILRGNGVRLLINENVAIERPDATLWLTGVDYPKNGGKIAYAPLPPLPYSDTNQPCRIILVHDPMWLSQRSSVPADLVLAGHTHGGQIILPFIGRSKRIETFYHTYHSGRFRWPKGDGGNSFAQLLISRGFGTSHLPLRWGSPAQMHILTLRRDTSA</sequence>
<reference evidence="2 3" key="1">
    <citation type="submission" date="2014-08" db="EMBL/GenBank/DDBJ databases">
        <authorList>
            <person name="den Bakker H.C."/>
        </authorList>
    </citation>
    <scope>NUCLEOTIDE SEQUENCE [LARGE SCALE GENOMIC DNA]</scope>
    <source>
        <strain evidence="2 3">DSM 18334</strain>
    </source>
</reference>
<dbReference type="OrthoDB" id="9780884at2"/>
<dbReference type="EMBL" id="JQCR01000003">
    <property type="protein sequence ID" value="KGE17849.1"/>
    <property type="molecule type" value="Genomic_DNA"/>
</dbReference>